<dbReference type="KEGG" id="pmuc:ING2E5A_1669"/>
<evidence type="ECO:0000259" key="2">
    <source>
        <dbReference type="Pfam" id="PF16391"/>
    </source>
</evidence>
<dbReference type="STRING" id="1642646.ING2E5A_1669"/>
<reference evidence="4 5" key="1">
    <citation type="submission" date="2016-08" db="EMBL/GenBank/DDBJ databases">
        <authorList>
            <person name="Seilhamer J.J."/>
        </authorList>
    </citation>
    <scope>NUCLEOTIDE SEQUENCE [LARGE SCALE GENOMIC DNA]</scope>
    <source>
        <strain evidence="4">ING2-E5A</strain>
    </source>
</reference>
<dbReference type="Proteomes" id="UP000178485">
    <property type="component" value="Chromosome i"/>
</dbReference>
<dbReference type="InterPro" id="IPR032527">
    <property type="entry name" value="DUF4959"/>
</dbReference>
<dbReference type="SUPFAM" id="SSF49785">
    <property type="entry name" value="Galactose-binding domain-like"/>
    <property type="match status" value="1"/>
</dbReference>
<keyword evidence="5" id="KW-1185">Reference proteome</keyword>
<evidence type="ECO:0000313" key="5">
    <source>
        <dbReference type="Proteomes" id="UP000178485"/>
    </source>
</evidence>
<dbReference type="EMBL" id="LT608328">
    <property type="protein sequence ID" value="SCM58119.1"/>
    <property type="molecule type" value="Genomic_DNA"/>
</dbReference>
<dbReference type="RefSeq" id="WP_071136950.1">
    <property type="nucleotide sequence ID" value="NZ_LT608328.1"/>
</dbReference>
<feature type="domain" description="DUF5000" evidence="2">
    <location>
        <begin position="256"/>
        <end position="413"/>
    </location>
</feature>
<evidence type="ECO:0000313" key="4">
    <source>
        <dbReference type="EMBL" id="SCM58119.1"/>
    </source>
</evidence>
<evidence type="ECO:0008006" key="6">
    <source>
        <dbReference type="Google" id="ProtNLM"/>
    </source>
</evidence>
<evidence type="ECO:0000259" key="3">
    <source>
        <dbReference type="Pfam" id="PF17166"/>
    </source>
</evidence>
<dbReference type="Gene3D" id="2.60.120.260">
    <property type="entry name" value="Galactose-binding domain-like"/>
    <property type="match status" value="1"/>
</dbReference>
<proteinExistence type="predicted"/>
<dbReference type="InterPro" id="IPR033431">
    <property type="entry name" value="DUF5126"/>
</dbReference>
<protein>
    <recommendedName>
        <fullName evidence="6">DUF4959 domain-containing protein</fullName>
    </recommendedName>
</protein>
<feature type="domain" description="DUF5126" evidence="3">
    <location>
        <begin position="131"/>
        <end position="229"/>
    </location>
</feature>
<dbReference type="Pfam" id="PF16391">
    <property type="entry name" value="DUF5000"/>
    <property type="match status" value="1"/>
</dbReference>
<feature type="domain" description="DUF4959" evidence="1">
    <location>
        <begin position="23"/>
        <end position="128"/>
    </location>
</feature>
<dbReference type="PROSITE" id="PS51257">
    <property type="entry name" value="PROKAR_LIPOPROTEIN"/>
    <property type="match status" value="1"/>
</dbReference>
<gene>
    <name evidence="4" type="ORF">ING2E5A_1669</name>
</gene>
<dbReference type="InterPro" id="IPR032164">
    <property type="entry name" value="DUF5000"/>
</dbReference>
<sequence>MKTINNNTTVLFSSILCLFLVWAGCKEEGRIDQIDESAPAPQPVTVTKVENIPGGAIIRYTLPSDENLLGVKAEYERIPGHTVKTEASLYTDSLVIEGLGDTKPHEVRLYSVGRNGKTSDAIFIEVTPLDPPIMIATKKMSATFGGVKVEFTNEARANLALVLMTDTLDTGEWIPLQTFYTKAPEGSFYRRGLGNKEQKFALYIRDRWNHKSDTLVQMLTPVAEEEIPKNQFQNMKLPGDSWEYIQSAQYAIEGMWDGITSNRTGNVYAGRTTEPMPQHFTISLGHTVSISRFKVHHRLGNEYTEQSPRTFELWGSELPPTDGSWENWYLLGEFEAFKPSGYNEDGSVGTITAEDKKYAQEEGIDCELIVTDKVKDPHRPVKYIRFRTTSTYSTYGTDVTNGQIIIAEITFWGQIHD</sequence>
<evidence type="ECO:0000259" key="1">
    <source>
        <dbReference type="Pfam" id="PF16323"/>
    </source>
</evidence>
<dbReference type="Pfam" id="PF17166">
    <property type="entry name" value="DUF5126"/>
    <property type="match status" value="1"/>
</dbReference>
<name>A0A1G4G7H3_9BACT</name>
<dbReference type="AlphaFoldDB" id="A0A1G4G7H3"/>
<accession>A0A1G4G7H3</accession>
<dbReference type="InterPro" id="IPR008979">
    <property type="entry name" value="Galactose-bd-like_sf"/>
</dbReference>
<dbReference type="Pfam" id="PF16323">
    <property type="entry name" value="DUF4959"/>
    <property type="match status" value="1"/>
</dbReference>
<organism evidence="4 5">
    <name type="scientific">Petrimonas mucosa</name>
    <dbReference type="NCBI Taxonomy" id="1642646"/>
    <lineage>
        <taxon>Bacteria</taxon>
        <taxon>Pseudomonadati</taxon>
        <taxon>Bacteroidota</taxon>
        <taxon>Bacteroidia</taxon>
        <taxon>Bacteroidales</taxon>
        <taxon>Dysgonomonadaceae</taxon>
        <taxon>Petrimonas</taxon>
    </lineage>
</organism>